<keyword evidence="9" id="KW-0694">RNA-binding</keyword>
<dbReference type="AlphaFoldDB" id="A0A0G1H4W8"/>
<dbReference type="InterPro" id="IPR002307">
    <property type="entry name" value="Tyr-tRNA-ligase"/>
</dbReference>
<evidence type="ECO:0000256" key="3">
    <source>
        <dbReference type="ARBA" id="ARBA00022741"/>
    </source>
</evidence>
<evidence type="ECO:0000256" key="2">
    <source>
        <dbReference type="ARBA" id="ARBA00022598"/>
    </source>
</evidence>
<dbReference type="GO" id="GO:0004831">
    <property type="term" value="F:tyrosine-tRNA ligase activity"/>
    <property type="evidence" value="ECO:0007669"/>
    <property type="project" value="UniProtKB-UniRule"/>
</dbReference>
<gene>
    <name evidence="11" type="ORF">UW30_C0004G0019</name>
</gene>
<dbReference type="EC" id="6.1.1.1" evidence="1 8"/>
<comment type="catalytic activity">
    <reaction evidence="7">
        <text>tRNA(Tyr) + L-tyrosine + ATP = L-tyrosyl-tRNA(Tyr) + AMP + diphosphate + H(+)</text>
        <dbReference type="Rhea" id="RHEA:10220"/>
        <dbReference type="Rhea" id="RHEA-COMP:9706"/>
        <dbReference type="Rhea" id="RHEA-COMP:9707"/>
        <dbReference type="ChEBI" id="CHEBI:15378"/>
        <dbReference type="ChEBI" id="CHEBI:30616"/>
        <dbReference type="ChEBI" id="CHEBI:33019"/>
        <dbReference type="ChEBI" id="CHEBI:58315"/>
        <dbReference type="ChEBI" id="CHEBI:78442"/>
        <dbReference type="ChEBI" id="CHEBI:78536"/>
        <dbReference type="ChEBI" id="CHEBI:456215"/>
        <dbReference type="EC" id="6.1.1.1"/>
    </reaction>
</comment>
<proteinExistence type="inferred from homology"/>
<protein>
    <recommendedName>
        <fullName evidence="1 8">Tyrosine--tRNA ligase</fullName>
        <ecNumber evidence="1 8">6.1.1.1</ecNumber>
    </recommendedName>
</protein>
<dbReference type="NCBIfam" id="TIGR00234">
    <property type="entry name" value="tyrS"/>
    <property type="match status" value="1"/>
</dbReference>
<dbReference type="PANTHER" id="PTHR11766">
    <property type="entry name" value="TYROSYL-TRNA SYNTHETASE"/>
    <property type="match status" value="1"/>
</dbReference>
<evidence type="ECO:0000256" key="6">
    <source>
        <dbReference type="ARBA" id="ARBA00023146"/>
    </source>
</evidence>
<comment type="caution">
    <text evidence="11">The sequence shown here is derived from an EMBL/GenBank/DDBJ whole genome shotgun (WGS) entry which is preliminary data.</text>
</comment>
<dbReference type="Gene3D" id="3.40.50.620">
    <property type="entry name" value="HUPs"/>
    <property type="match status" value="1"/>
</dbReference>
<dbReference type="InterPro" id="IPR002305">
    <property type="entry name" value="aa-tRNA-synth_Ic"/>
</dbReference>
<keyword evidence="5 10" id="KW-0648">Protein biosynthesis</keyword>
<dbReference type="Pfam" id="PF00579">
    <property type="entry name" value="tRNA-synt_1b"/>
    <property type="match status" value="1"/>
</dbReference>
<evidence type="ECO:0000256" key="9">
    <source>
        <dbReference type="PROSITE-ProRule" id="PRU00182"/>
    </source>
</evidence>
<dbReference type="PRINTS" id="PR01040">
    <property type="entry name" value="TRNASYNTHTYR"/>
</dbReference>
<evidence type="ECO:0000313" key="12">
    <source>
        <dbReference type="Proteomes" id="UP000034736"/>
    </source>
</evidence>
<dbReference type="Proteomes" id="UP000034736">
    <property type="component" value="Unassembled WGS sequence"/>
</dbReference>
<dbReference type="PROSITE" id="PS50889">
    <property type="entry name" value="S4"/>
    <property type="match status" value="1"/>
</dbReference>
<keyword evidence="2 10" id="KW-0436">Ligase</keyword>
<evidence type="ECO:0000256" key="10">
    <source>
        <dbReference type="RuleBase" id="RU363036"/>
    </source>
</evidence>
<dbReference type="PATRIC" id="fig|1618647.3.peg.248"/>
<evidence type="ECO:0000256" key="7">
    <source>
        <dbReference type="ARBA" id="ARBA00048248"/>
    </source>
</evidence>
<evidence type="ECO:0000256" key="5">
    <source>
        <dbReference type="ARBA" id="ARBA00022917"/>
    </source>
</evidence>
<dbReference type="STRING" id="1618647.UW30_C0004G0019"/>
<dbReference type="SUPFAM" id="SSF52374">
    <property type="entry name" value="Nucleotidylyl transferase"/>
    <property type="match status" value="1"/>
</dbReference>
<dbReference type="GO" id="GO:0005524">
    <property type="term" value="F:ATP binding"/>
    <property type="evidence" value="ECO:0007669"/>
    <property type="project" value="UniProtKB-KW"/>
</dbReference>
<dbReference type="PANTHER" id="PTHR11766:SF1">
    <property type="entry name" value="TYROSINE--TRNA LIGASE"/>
    <property type="match status" value="1"/>
</dbReference>
<evidence type="ECO:0000313" key="11">
    <source>
        <dbReference type="EMBL" id="KKT41820.1"/>
    </source>
</evidence>
<keyword evidence="3 10" id="KW-0547">Nucleotide-binding</keyword>
<dbReference type="SUPFAM" id="SSF55174">
    <property type="entry name" value="Alpha-L RNA-binding motif"/>
    <property type="match status" value="1"/>
</dbReference>
<dbReference type="InterPro" id="IPR014729">
    <property type="entry name" value="Rossmann-like_a/b/a_fold"/>
</dbReference>
<reference evidence="11 12" key="1">
    <citation type="journal article" date="2015" name="Nature">
        <title>rRNA introns, odd ribosomes, and small enigmatic genomes across a large radiation of phyla.</title>
        <authorList>
            <person name="Brown C.T."/>
            <person name="Hug L.A."/>
            <person name="Thomas B.C."/>
            <person name="Sharon I."/>
            <person name="Castelle C.J."/>
            <person name="Singh A."/>
            <person name="Wilkins M.J."/>
            <person name="Williams K.H."/>
            <person name="Banfield J.F."/>
        </authorList>
    </citation>
    <scope>NUCLEOTIDE SEQUENCE [LARGE SCALE GENOMIC DNA]</scope>
</reference>
<evidence type="ECO:0000256" key="4">
    <source>
        <dbReference type="ARBA" id="ARBA00022840"/>
    </source>
</evidence>
<organism evidence="11 12">
    <name type="scientific">Candidatus Giovannonibacteria bacterium GW2011_GWA2_44_13b</name>
    <dbReference type="NCBI Taxonomy" id="1618647"/>
    <lineage>
        <taxon>Bacteria</taxon>
        <taxon>Candidatus Giovannoniibacteriota</taxon>
    </lineage>
</organism>
<comment type="similarity">
    <text evidence="10">Belongs to the class-I aminoacyl-tRNA synthetase family.</text>
</comment>
<dbReference type="GO" id="GO:0003723">
    <property type="term" value="F:RNA binding"/>
    <property type="evidence" value="ECO:0007669"/>
    <property type="project" value="UniProtKB-KW"/>
</dbReference>
<keyword evidence="4 10" id="KW-0067">ATP-binding</keyword>
<dbReference type="Gene3D" id="1.10.240.10">
    <property type="entry name" value="Tyrosyl-Transfer RNA Synthetase"/>
    <property type="match status" value="1"/>
</dbReference>
<keyword evidence="6 10" id="KW-0030">Aminoacyl-tRNA synthetase</keyword>
<evidence type="ECO:0000256" key="1">
    <source>
        <dbReference type="ARBA" id="ARBA00013160"/>
    </source>
</evidence>
<evidence type="ECO:0000256" key="8">
    <source>
        <dbReference type="NCBIfam" id="TIGR00234"/>
    </source>
</evidence>
<accession>A0A0G1H4W8</accession>
<dbReference type="GO" id="GO:0006437">
    <property type="term" value="P:tyrosyl-tRNA aminoacylation"/>
    <property type="evidence" value="ECO:0007669"/>
    <property type="project" value="UniProtKB-UniRule"/>
</dbReference>
<sequence>MKINEDKINNIFSRNIEQIVTKEELLKKLRSGKQLRIKHGVDVTSASLHLGHAVNYRKMREFQEMGHKVVFLIGDFTTQIGDPTGKSKTRPELSPKEIENNLKTYLKQATKILINNPKVLEVRRNSEWYKKMKLNEFLGLLRKITHARLIERDMFQKRIKNNEEIYEHETMYPILQGYDSVMLKSDLTIIGTDQLFNEMVGRHYQQIFKQEPQSIITTAITPGLDGKEKMSKSLNNFVGIADSPENKFGKIMTLPDGLIGDYFLVHTNLSKEETEEIKKEKPFAAKKRLAMEIIKIYDGSVAAEKAKENFEKIFSRKETPDDLKTYKLQVGESWVDFLVDEQFVLSRTEAKRLLYDGAVEMDGIKISSQTKRIEKSGTARIGKHKFIKIEVK</sequence>
<name>A0A0G1H4W8_9BACT</name>
<dbReference type="InterPro" id="IPR024088">
    <property type="entry name" value="Tyr-tRNA-ligase_bac-type"/>
</dbReference>
<dbReference type="EMBL" id="LCHU01000004">
    <property type="protein sequence ID" value="KKT41820.1"/>
    <property type="molecule type" value="Genomic_DNA"/>
</dbReference>
<dbReference type="GO" id="GO:0005829">
    <property type="term" value="C:cytosol"/>
    <property type="evidence" value="ECO:0007669"/>
    <property type="project" value="TreeGrafter"/>
</dbReference>